<dbReference type="Proteomes" id="UP001595384">
    <property type="component" value="Unassembled WGS sequence"/>
</dbReference>
<evidence type="ECO:0000256" key="1">
    <source>
        <dbReference type="ARBA" id="ARBA00008490"/>
    </source>
</evidence>
<dbReference type="EMBL" id="JBHRSE010000061">
    <property type="protein sequence ID" value="MFC3024189.1"/>
    <property type="molecule type" value="Genomic_DNA"/>
</dbReference>
<dbReference type="PANTHER" id="PTHR38108:SF1">
    <property type="entry name" value="UPF0319 PROTEIN YCCT"/>
    <property type="match status" value="1"/>
</dbReference>
<evidence type="ECO:0000313" key="5">
    <source>
        <dbReference type="Proteomes" id="UP001595384"/>
    </source>
</evidence>
<evidence type="ECO:0000256" key="3">
    <source>
        <dbReference type="HAMAP-Rule" id="MF_00789"/>
    </source>
</evidence>
<feature type="chain" id="PRO_5044940948" description="UPF0319 protein ACFODT_10140" evidence="3">
    <location>
        <begin position="22"/>
        <end position="214"/>
    </location>
</feature>
<dbReference type="RefSeq" id="WP_123014705.1">
    <property type="nucleotide sequence ID" value="NZ_AP024912.1"/>
</dbReference>
<comment type="similarity">
    <text evidence="1 3">Belongs to the UPF0319 family.</text>
</comment>
<keyword evidence="2 3" id="KW-0732">Signal</keyword>
<proteinExistence type="inferred from homology"/>
<name>A0ABV7C9V7_9VIBR</name>
<protein>
    <recommendedName>
        <fullName evidence="3">UPF0319 protein ACFODT_10140</fullName>
    </recommendedName>
</protein>
<accession>A0ABV7C9V7</accession>
<keyword evidence="5" id="KW-1185">Reference proteome</keyword>
<reference evidence="5" key="1">
    <citation type="journal article" date="2019" name="Int. J. Syst. Evol. Microbiol.">
        <title>The Global Catalogue of Microorganisms (GCM) 10K type strain sequencing project: providing services to taxonomists for standard genome sequencing and annotation.</title>
        <authorList>
            <consortium name="The Broad Institute Genomics Platform"/>
            <consortium name="The Broad Institute Genome Sequencing Center for Infectious Disease"/>
            <person name="Wu L."/>
            <person name="Ma J."/>
        </authorList>
    </citation>
    <scope>NUCLEOTIDE SEQUENCE [LARGE SCALE GENOMIC DNA]</scope>
    <source>
        <strain evidence="5">KCTC 62784</strain>
    </source>
</reference>
<organism evidence="4 5">
    <name type="scientific">Vibrio zhugei</name>
    <dbReference type="NCBI Taxonomy" id="2479546"/>
    <lineage>
        <taxon>Bacteria</taxon>
        <taxon>Pseudomonadati</taxon>
        <taxon>Pseudomonadota</taxon>
        <taxon>Gammaproteobacteria</taxon>
        <taxon>Vibrionales</taxon>
        <taxon>Vibrionaceae</taxon>
        <taxon>Vibrio</taxon>
    </lineage>
</organism>
<dbReference type="InterPro" id="IPR018635">
    <property type="entry name" value="UPF0319"/>
</dbReference>
<gene>
    <name evidence="4" type="ORF">ACFODT_10140</name>
</gene>
<dbReference type="HAMAP" id="MF_00789">
    <property type="entry name" value="UPF0319"/>
    <property type="match status" value="1"/>
</dbReference>
<dbReference type="PANTHER" id="PTHR38108">
    <property type="entry name" value="UPF0319 PROTEIN YCCT"/>
    <property type="match status" value="1"/>
</dbReference>
<evidence type="ECO:0000313" key="4">
    <source>
        <dbReference type="EMBL" id="MFC3024189.1"/>
    </source>
</evidence>
<feature type="signal peptide" evidence="3">
    <location>
        <begin position="1"/>
        <end position="21"/>
    </location>
</feature>
<dbReference type="Pfam" id="PF09829">
    <property type="entry name" value="DUF2057"/>
    <property type="match status" value="1"/>
</dbReference>
<sequence precursor="true">MKTLTTLPCLLALTFAASASANVTIKVPSSVDMLVVDSAKPHENGGLFDAVKTIDLKDGQHQILFRYKPVFTEGNDRYTVESEPLLATFTAEDETISFNFPDYRNRRNAEKKIDNMSWSLVDSDGNTIKAKQDKLIKEGLQIGRDYPKEVTEYNRKGGVAAIGVAAAQTTMNGQQPLPKNVQPADNTAEQMLHFWYSKATPQAKARFKQFVNQQ</sequence>
<comment type="caution">
    <text evidence="4">The sequence shown here is derived from an EMBL/GenBank/DDBJ whole genome shotgun (WGS) entry which is preliminary data.</text>
</comment>
<evidence type="ECO:0000256" key="2">
    <source>
        <dbReference type="ARBA" id="ARBA00022729"/>
    </source>
</evidence>